<keyword evidence="2" id="KW-1185">Reference proteome</keyword>
<organism evidence="1 2">
    <name type="scientific">Candidatus Clostridium radicumherbarum</name>
    <dbReference type="NCBI Taxonomy" id="3381662"/>
    <lineage>
        <taxon>Bacteria</taxon>
        <taxon>Bacillati</taxon>
        <taxon>Bacillota</taxon>
        <taxon>Clostridia</taxon>
        <taxon>Eubacteriales</taxon>
        <taxon>Clostridiaceae</taxon>
        <taxon>Clostridium</taxon>
    </lineage>
</organism>
<evidence type="ECO:0000313" key="2">
    <source>
        <dbReference type="Proteomes" id="UP001623661"/>
    </source>
</evidence>
<accession>A0ABW8TMR1</accession>
<comment type="caution">
    <text evidence="1">The sequence shown here is derived from an EMBL/GenBank/DDBJ whole genome shotgun (WGS) entry which is preliminary data.</text>
</comment>
<evidence type="ECO:0000313" key="1">
    <source>
        <dbReference type="EMBL" id="MFL0266659.1"/>
    </source>
</evidence>
<name>A0ABW8TMR1_9CLOT</name>
<protein>
    <submittedName>
        <fullName evidence="1">Uncharacterized protein</fullName>
    </submittedName>
</protein>
<proteinExistence type="predicted"/>
<sequence>MASLSGFEANLARHIGQTVTIFTTSGGESGEGFTGVLISVNCRFVRLISQIGSAPGCALGNCCDVRRENTENVNRGCTEEENNDRNLENQINFLGGTGNVERRVTNRENRGTERRIDCTGRTLGAVVDIPVDRIAAFVHNAVGSGW</sequence>
<reference evidence="1 2" key="1">
    <citation type="submission" date="2024-11" db="EMBL/GenBank/DDBJ databases">
        <authorList>
            <person name="Heng Y.C."/>
            <person name="Lim A.C.H."/>
            <person name="Lee J.K.Y."/>
            <person name="Kittelmann S."/>
        </authorList>
    </citation>
    <scope>NUCLEOTIDE SEQUENCE [LARGE SCALE GENOMIC DNA]</scope>
    <source>
        <strain evidence="1 2">WILCCON 0202</strain>
    </source>
</reference>
<dbReference type="RefSeq" id="WP_406763289.1">
    <property type="nucleotide sequence ID" value="NZ_JBJHZY010000001.1"/>
</dbReference>
<dbReference type="Proteomes" id="UP001623661">
    <property type="component" value="Unassembled WGS sequence"/>
</dbReference>
<dbReference type="EMBL" id="JBJHZY010000001">
    <property type="protein sequence ID" value="MFL0266659.1"/>
    <property type="molecule type" value="Genomic_DNA"/>
</dbReference>
<gene>
    <name evidence="1" type="ORF">ACJDUH_01000</name>
</gene>